<accession>A0A6A6AQM3</accession>
<dbReference type="InterPro" id="IPR000210">
    <property type="entry name" value="BTB/POZ_dom"/>
</dbReference>
<evidence type="ECO:0000313" key="3">
    <source>
        <dbReference type="Proteomes" id="UP000799771"/>
    </source>
</evidence>
<dbReference type="PANTHER" id="PTHR47843:SF2">
    <property type="entry name" value="BTB DOMAIN-CONTAINING PROTEIN"/>
    <property type="match status" value="1"/>
</dbReference>
<feature type="non-terminal residue" evidence="2">
    <location>
        <position position="113"/>
    </location>
</feature>
<sequence length="113" mass="13495">LQGDSMEVSVIRGNKTAKWNIPKALLSHHSEFFRKACNETFKEGFENKIVLPDCEPRMFQIFVQWIYFDTLPEILSMGMMDNVWRVFHLWVLGDRILAKEFKNMVMEKIYKVY</sequence>
<dbReference type="AlphaFoldDB" id="A0A6A6AQM3"/>
<gene>
    <name evidence="2" type="ORF">P153DRAFT_274054</name>
</gene>
<dbReference type="EMBL" id="ML977499">
    <property type="protein sequence ID" value="KAF2133503.1"/>
    <property type="molecule type" value="Genomic_DNA"/>
</dbReference>
<evidence type="ECO:0000259" key="1">
    <source>
        <dbReference type="PROSITE" id="PS50097"/>
    </source>
</evidence>
<keyword evidence="3" id="KW-1185">Reference proteome</keyword>
<dbReference type="Proteomes" id="UP000799771">
    <property type="component" value="Unassembled WGS sequence"/>
</dbReference>
<dbReference type="PANTHER" id="PTHR47843">
    <property type="entry name" value="BTB DOMAIN-CONTAINING PROTEIN-RELATED"/>
    <property type="match status" value="1"/>
</dbReference>
<feature type="domain" description="BTB" evidence="1">
    <location>
        <begin position="6"/>
        <end position="67"/>
    </location>
</feature>
<dbReference type="Pfam" id="PF00651">
    <property type="entry name" value="BTB"/>
    <property type="match status" value="1"/>
</dbReference>
<dbReference type="SUPFAM" id="SSF54695">
    <property type="entry name" value="POZ domain"/>
    <property type="match status" value="1"/>
</dbReference>
<name>A0A6A6AQM3_9PLEO</name>
<dbReference type="CDD" id="cd18186">
    <property type="entry name" value="BTB_POZ_ZBTB_KLHL-like"/>
    <property type="match status" value="1"/>
</dbReference>
<dbReference type="RefSeq" id="XP_033527890.1">
    <property type="nucleotide sequence ID" value="XM_033662926.1"/>
</dbReference>
<organism evidence="2 3">
    <name type="scientific">Dothidotthia symphoricarpi CBS 119687</name>
    <dbReference type="NCBI Taxonomy" id="1392245"/>
    <lineage>
        <taxon>Eukaryota</taxon>
        <taxon>Fungi</taxon>
        <taxon>Dikarya</taxon>
        <taxon>Ascomycota</taxon>
        <taxon>Pezizomycotina</taxon>
        <taxon>Dothideomycetes</taxon>
        <taxon>Pleosporomycetidae</taxon>
        <taxon>Pleosporales</taxon>
        <taxon>Dothidotthiaceae</taxon>
        <taxon>Dothidotthia</taxon>
    </lineage>
</organism>
<reference evidence="2" key="1">
    <citation type="journal article" date="2020" name="Stud. Mycol.">
        <title>101 Dothideomycetes genomes: a test case for predicting lifestyles and emergence of pathogens.</title>
        <authorList>
            <person name="Haridas S."/>
            <person name="Albert R."/>
            <person name="Binder M."/>
            <person name="Bloem J."/>
            <person name="Labutti K."/>
            <person name="Salamov A."/>
            <person name="Andreopoulos B."/>
            <person name="Baker S."/>
            <person name="Barry K."/>
            <person name="Bills G."/>
            <person name="Bluhm B."/>
            <person name="Cannon C."/>
            <person name="Castanera R."/>
            <person name="Culley D."/>
            <person name="Daum C."/>
            <person name="Ezra D."/>
            <person name="Gonzalez J."/>
            <person name="Henrissat B."/>
            <person name="Kuo A."/>
            <person name="Liang C."/>
            <person name="Lipzen A."/>
            <person name="Lutzoni F."/>
            <person name="Magnuson J."/>
            <person name="Mondo S."/>
            <person name="Nolan M."/>
            <person name="Ohm R."/>
            <person name="Pangilinan J."/>
            <person name="Park H.-J."/>
            <person name="Ramirez L."/>
            <person name="Alfaro M."/>
            <person name="Sun H."/>
            <person name="Tritt A."/>
            <person name="Yoshinaga Y."/>
            <person name="Zwiers L.-H."/>
            <person name="Turgeon B."/>
            <person name="Goodwin S."/>
            <person name="Spatafora J."/>
            <person name="Crous P."/>
            <person name="Grigoriev I."/>
        </authorList>
    </citation>
    <scope>NUCLEOTIDE SEQUENCE</scope>
    <source>
        <strain evidence="2">CBS 119687</strain>
    </source>
</reference>
<proteinExistence type="predicted"/>
<protein>
    <recommendedName>
        <fullName evidence="1">BTB domain-containing protein</fullName>
    </recommendedName>
</protein>
<dbReference type="Gene3D" id="3.30.710.10">
    <property type="entry name" value="Potassium Channel Kv1.1, Chain A"/>
    <property type="match status" value="1"/>
</dbReference>
<dbReference type="InterPro" id="IPR011333">
    <property type="entry name" value="SKP1/BTB/POZ_sf"/>
</dbReference>
<dbReference type="PROSITE" id="PS50097">
    <property type="entry name" value="BTB"/>
    <property type="match status" value="1"/>
</dbReference>
<dbReference type="GeneID" id="54403358"/>
<evidence type="ECO:0000313" key="2">
    <source>
        <dbReference type="EMBL" id="KAF2133503.1"/>
    </source>
</evidence>
<dbReference type="OrthoDB" id="1022638at2759"/>
<feature type="non-terminal residue" evidence="2">
    <location>
        <position position="1"/>
    </location>
</feature>